<evidence type="ECO:0008006" key="3">
    <source>
        <dbReference type="Google" id="ProtNLM"/>
    </source>
</evidence>
<dbReference type="PANTHER" id="PTHR31223">
    <property type="entry name" value="LOG FAMILY PROTEIN YJL055W"/>
    <property type="match status" value="1"/>
</dbReference>
<dbReference type="AlphaFoldDB" id="A0A7R9WN95"/>
<sequence length="170" mass="19039">MLVEHADGLIVLPGGPGTWDELWEMACARNLGMTTLPIVCVDVDGYYAPFRTMLENGYKHDLIKHKPDEIISFVSTSEEAVVWLEKEMSKPSRSPKPKLKRRLTKLKRSSFLSEPVTENYHHAAPASKAADEHSAHDASRRSETNWMHIGMSFIAGVSLGMLITVTKPHK</sequence>
<dbReference type="PANTHER" id="PTHR31223:SF70">
    <property type="entry name" value="LOG FAMILY PROTEIN YJL055W"/>
    <property type="match status" value="1"/>
</dbReference>
<reference evidence="2" key="1">
    <citation type="submission" date="2021-01" db="EMBL/GenBank/DDBJ databases">
        <authorList>
            <person name="Corre E."/>
            <person name="Pelletier E."/>
            <person name="Niang G."/>
            <person name="Scheremetjew M."/>
            <person name="Finn R."/>
            <person name="Kale V."/>
            <person name="Holt S."/>
            <person name="Cochrane G."/>
            <person name="Meng A."/>
            <person name="Brown T."/>
            <person name="Cohen L."/>
        </authorList>
    </citation>
    <scope>NUCLEOTIDE SEQUENCE</scope>
    <source>
        <strain evidence="2">CCMP3328</strain>
    </source>
</reference>
<dbReference type="GO" id="GO:0005829">
    <property type="term" value="C:cytosol"/>
    <property type="evidence" value="ECO:0007669"/>
    <property type="project" value="TreeGrafter"/>
</dbReference>
<protein>
    <recommendedName>
        <fullName evidence="3">Cytokinin riboside 5'-monophosphate phosphoribohydrolase</fullName>
    </recommendedName>
</protein>
<feature type="compositionally biased region" description="Basic and acidic residues" evidence="1">
    <location>
        <begin position="129"/>
        <end position="141"/>
    </location>
</feature>
<evidence type="ECO:0000256" key="1">
    <source>
        <dbReference type="SAM" id="MobiDB-lite"/>
    </source>
</evidence>
<dbReference type="Pfam" id="PF03641">
    <property type="entry name" value="Lysine_decarbox"/>
    <property type="match status" value="1"/>
</dbReference>
<dbReference type="EMBL" id="HBEF01001310">
    <property type="protein sequence ID" value="CAD8328736.1"/>
    <property type="molecule type" value="Transcribed_RNA"/>
</dbReference>
<dbReference type="Gene3D" id="3.40.50.450">
    <property type="match status" value="1"/>
</dbReference>
<accession>A0A7R9WN95</accession>
<dbReference type="SUPFAM" id="SSF102405">
    <property type="entry name" value="MCP/YpsA-like"/>
    <property type="match status" value="1"/>
</dbReference>
<dbReference type="GO" id="GO:0009691">
    <property type="term" value="P:cytokinin biosynthetic process"/>
    <property type="evidence" value="ECO:0007669"/>
    <property type="project" value="TreeGrafter"/>
</dbReference>
<name>A0A7R9WN95_9STRA</name>
<evidence type="ECO:0000313" key="2">
    <source>
        <dbReference type="EMBL" id="CAD8328736.1"/>
    </source>
</evidence>
<organism evidence="2">
    <name type="scientific">Craspedostauros australis</name>
    <dbReference type="NCBI Taxonomy" id="1486917"/>
    <lineage>
        <taxon>Eukaryota</taxon>
        <taxon>Sar</taxon>
        <taxon>Stramenopiles</taxon>
        <taxon>Ochrophyta</taxon>
        <taxon>Bacillariophyta</taxon>
        <taxon>Bacillariophyceae</taxon>
        <taxon>Bacillariophycidae</taxon>
        <taxon>Naviculales</taxon>
        <taxon>Naviculaceae</taxon>
        <taxon>Craspedostauros</taxon>
    </lineage>
</organism>
<feature type="region of interest" description="Disordered" evidence="1">
    <location>
        <begin position="122"/>
        <end position="141"/>
    </location>
</feature>
<proteinExistence type="predicted"/>
<dbReference type="GO" id="GO:0016799">
    <property type="term" value="F:hydrolase activity, hydrolyzing N-glycosyl compounds"/>
    <property type="evidence" value="ECO:0007669"/>
    <property type="project" value="TreeGrafter"/>
</dbReference>
<gene>
    <name evidence="2" type="ORF">CAUS1442_LOCUS833</name>
</gene>
<dbReference type="InterPro" id="IPR031100">
    <property type="entry name" value="LOG_fam"/>
</dbReference>